<evidence type="ECO:0000313" key="1">
    <source>
        <dbReference type="EMBL" id="CAD0082692.1"/>
    </source>
</evidence>
<comment type="caution">
    <text evidence="1">The sequence shown here is derived from an EMBL/GenBank/DDBJ whole genome shotgun (WGS) entry which is preliminary data.</text>
</comment>
<organism evidence="1 2">
    <name type="scientific">Aureobasidium vineae</name>
    <dbReference type="NCBI Taxonomy" id="2773715"/>
    <lineage>
        <taxon>Eukaryota</taxon>
        <taxon>Fungi</taxon>
        <taxon>Dikarya</taxon>
        <taxon>Ascomycota</taxon>
        <taxon>Pezizomycotina</taxon>
        <taxon>Dothideomycetes</taxon>
        <taxon>Dothideomycetidae</taxon>
        <taxon>Dothideales</taxon>
        <taxon>Saccotheciaceae</taxon>
        <taxon>Aureobasidium</taxon>
    </lineage>
</organism>
<name>A0A9N8J850_9PEZI</name>
<dbReference type="PANTHER" id="PTHR37490:SF3">
    <property type="entry name" value="DUF3431 DOMAIN CONTAINING PROTEIN"/>
    <property type="match status" value="1"/>
</dbReference>
<sequence length="393" mass="43691">MFRRSRKSLLQLAIVCLVIYLFVSLLRPSAPKLYSWNTIRYKTTAASLPDARGTCPGLEDSSKPVLVVSHVAADGDTAWLERLSSKYHLCIYEVDAPADPTVKHLRVPANRGHESITYLTFLIDNYKDIPQAGAVFVHGNRFQWHNDDPLYDNAASLAALNVPSALAVTGYHNLRCDWTAGTCPKDSTPQGSLETSFNSILQPWSARSASDAAMPQAFAVLFGGDDYLNNGKSKGLKLGRSHPVRAQCCAQFVVSRESIHRHSREEYVALRQWLLDGYGMSRNSNAAPRDDRIAGRVLSYLWHVLFIPNQDGPVDLDTLNAQACPSASDCYCRLYGKCDLSCNAGACYAQYRLPPNMRLPDNWAKLHGHDVYNVYEPGVKALHGRLYPKAFEP</sequence>
<dbReference type="Pfam" id="PF11913">
    <property type="entry name" value="DUF3431"/>
    <property type="match status" value="1"/>
</dbReference>
<dbReference type="AlphaFoldDB" id="A0A9N8J850"/>
<dbReference type="PANTHER" id="PTHR37490">
    <property type="entry name" value="EXPRESSED PROTEIN"/>
    <property type="match status" value="1"/>
</dbReference>
<reference evidence="1" key="1">
    <citation type="submission" date="2020-06" db="EMBL/GenBank/DDBJ databases">
        <authorList>
            <person name="Onetto C."/>
        </authorList>
    </citation>
    <scope>NUCLEOTIDE SEQUENCE</scope>
</reference>
<gene>
    <name evidence="1" type="ORF">AWRI4619_LOCUS1259</name>
</gene>
<evidence type="ECO:0000313" key="2">
    <source>
        <dbReference type="Proteomes" id="UP000716446"/>
    </source>
</evidence>
<keyword evidence="2" id="KW-1185">Reference proteome</keyword>
<accession>A0A9N8J850</accession>
<protein>
    <submittedName>
        <fullName evidence="1">Uncharacterized protein</fullName>
    </submittedName>
</protein>
<proteinExistence type="predicted"/>
<dbReference type="EMBL" id="CAIJEN010000001">
    <property type="protein sequence ID" value="CAD0082692.1"/>
    <property type="molecule type" value="Genomic_DNA"/>
</dbReference>
<dbReference type="Proteomes" id="UP000716446">
    <property type="component" value="Unassembled WGS sequence"/>
</dbReference>
<dbReference type="InterPro" id="IPR021838">
    <property type="entry name" value="DUF3431"/>
</dbReference>